<keyword evidence="12" id="KW-0564">Palmitate</keyword>
<feature type="domain" description="Polysaccharide export protein N-terminal" evidence="17">
    <location>
        <begin position="48"/>
        <end position="122"/>
    </location>
</feature>
<evidence type="ECO:0000256" key="9">
    <source>
        <dbReference type="ARBA" id="ARBA00023065"/>
    </source>
</evidence>
<dbReference type="InterPro" id="IPR003715">
    <property type="entry name" value="Poly_export_N"/>
</dbReference>
<dbReference type="InterPro" id="IPR049712">
    <property type="entry name" value="Poly_export"/>
</dbReference>
<proteinExistence type="inferred from homology"/>
<keyword evidence="11" id="KW-0472">Membrane</keyword>
<evidence type="ECO:0000256" key="14">
    <source>
        <dbReference type="ARBA" id="ARBA00023288"/>
    </source>
</evidence>
<evidence type="ECO:0000256" key="10">
    <source>
        <dbReference type="ARBA" id="ARBA00023114"/>
    </source>
</evidence>
<keyword evidence="4" id="KW-1134">Transmembrane beta strand</keyword>
<keyword evidence="6" id="KW-0812">Transmembrane</keyword>
<evidence type="ECO:0000256" key="15">
    <source>
        <dbReference type="SAM" id="MobiDB-lite"/>
    </source>
</evidence>
<evidence type="ECO:0000256" key="1">
    <source>
        <dbReference type="ARBA" id="ARBA00004571"/>
    </source>
</evidence>
<keyword evidence="8" id="KW-0625">Polysaccharide transport</keyword>
<keyword evidence="20" id="KW-1185">Reference proteome</keyword>
<evidence type="ECO:0000256" key="4">
    <source>
        <dbReference type="ARBA" id="ARBA00022452"/>
    </source>
</evidence>
<sequence>MLCLALWWLALPGLAGFSFAQEPAPNPPSFPPVMPSPAVRATQVYTAPTGDYVIGPGDVVDIKVFKQPDLTGRFRVGDSGSVELLFIGKQQLAGLTESEAADLLRQELRKYLRQPEVSVTVTEFNSRLVTVIGAVRTPGRQPLRRAMRLLDVVALAGGLAEDSSRFVNVIRYVSKPAEESQPAPVTDTASAPGTDEDVPPDVEILSINIDDIIAGNAKNNLLLQPGDIISVPRADVVYLAGNVRKPGPITARNPITVTQAIAMASGLAEGAKRNDLRLYRTVPGKLEREEIKVSLAAIQSGKQKDLVLQANDVLYVPHSELRSAGTALMRNLPTLVTSALIPILTTSIIR</sequence>
<feature type="region of interest" description="Disordered" evidence="15">
    <location>
        <begin position="178"/>
        <end position="198"/>
    </location>
</feature>
<dbReference type="Proteomes" id="UP000677668">
    <property type="component" value="Chromosome 2"/>
</dbReference>
<feature type="domain" description="SLBB" evidence="18">
    <location>
        <begin position="128"/>
        <end position="231"/>
    </location>
</feature>
<dbReference type="PANTHER" id="PTHR33619">
    <property type="entry name" value="POLYSACCHARIDE EXPORT PROTEIN GFCE-RELATED"/>
    <property type="match status" value="1"/>
</dbReference>
<evidence type="ECO:0000256" key="6">
    <source>
        <dbReference type="ARBA" id="ARBA00022692"/>
    </source>
</evidence>
<reference evidence="19 20" key="1">
    <citation type="submission" date="2021-03" db="EMBL/GenBank/DDBJ databases">
        <title>Genomic and phenotypic characterization of Chloracidobacterium isolates provides evidence for multiple species.</title>
        <authorList>
            <person name="Saini M.K."/>
            <person name="Costas A.M.G."/>
            <person name="Tank M."/>
            <person name="Bryant D.A."/>
        </authorList>
    </citation>
    <scope>NUCLEOTIDE SEQUENCE [LARGE SCALE GENOMIC DNA]</scope>
    <source>
        <strain evidence="19 20">N</strain>
    </source>
</reference>
<feature type="signal peptide" evidence="16">
    <location>
        <begin position="1"/>
        <end position="20"/>
    </location>
</feature>
<evidence type="ECO:0000256" key="8">
    <source>
        <dbReference type="ARBA" id="ARBA00023047"/>
    </source>
</evidence>
<evidence type="ECO:0000256" key="2">
    <source>
        <dbReference type="ARBA" id="ARBA00009450"/>
    </source>
</evidence>
<keyword evidence="3" id="KW-0813">Transport</keyword>
<feature type="domain" description="SLBB" evidence="18">
    <location>
        <begin position="237"/>
        <end position="316"/>
    </location>
</feature>
<evidence type="ECO:0000256" key="7">
    <source>
        <dbReference type="ARBA" id="ARBA00022729"/>
    </source>
</evidence>
<protein>
    <submittedName>
        <fullName evidence="19">Polysaccharide biosynthesis/export family protein</fullName>
    </submittedName>
</protein>
<dbReference type="PANTHER" id="PTHR33619:SF3">
    <property type="entry name" value="POLYSACCHARIDE EXPORT PROTEIN GFCE-RELATED"/>
    <property type="match status" value="1"/>
</dbReference>
<organism evidence="19 20">
    <name type="scientific">Chloracidobacterium sp. N</name>
    <dbReference type="NCBI Taxonomy" id="2821540"/>
    <lineage>
        <taxon>Bacteria</taxon>
        <taxon>Pseudomonadati</taxon>
        <taxon>Acidobacteriota</taxon>
        <taxon>Terriglobia</taxon>
        <taxon>Terriglobales</taxon>
        <taxon>Acidobacteriaceae</taxon>
        <taxon>Chloracidobacterium</taxon>
        <taxon>Chloracidobacterium aggregatum</taxon>
    </lineage>
</organism>
<keyword evidence="5" id="KW-0762">Sugar transport</keyword>
<keyword evidence="7 16" id="KW-0732">Signal</keyword>
<evidence type="ECO:0000256" key="12">
    <source>
        <dbReference type="ARBA" id="ARBA00023139"/>
    </source>
</evidence>
<evidence type="ECO:0000259" key="17">
    <source>
        <dbReference type="Pfam" id="PF02563"/>
    </source>
</evidence>
<keyword evidence="9" id="KW-0406">Ion transport</keyword>
<dbReference type="InterPro" id="IPR054765">
    <property type="entry name" value="SLBB_dom"/>
</dbReference>
<evidence type="ECO:0000313" key="19">
    <source>
        <dbReference type="EMBL" id="QUV95169.1"/>
    </source>
</evidence>
<dbReference type="Pfam" id="PF02563">
    <property type="entry name" value="Poly_export"/>
    <property type="match status" value="1"/>
</dbReference>
<evidence type="ECO:0000256" key="5">
    <source>
        <dbReference type="ARBA" id="ARBA00022597"/>
    </source>
</evidence>
<dbReference type="Gene3D" id="3.10.560.10">
    <property type="entry name" value="Outer membrane lipoprotein wza domain like"/>
    <property type="match status" value="2"/>
</dbReference>
<feature type="chain" id="PRO_5046130609" evidence="16">
    <location>
        <begin position="21"/>
        <end position="350"/>
    </location>
</feature>
<keyword evidence="14" id="KW-0449">Lipoprotein</keyword>
<comment type="similarity">
    <text evidence="2">Belongs to the BexD/CtrA/VexA family.</text>
</comment>
<dbReference type="EMBL" id="CP072643">
    <property type="protein sequence ID" value="QUV95169.1"/>
    <property type="molecule type" value="Genomic_DNA"/>
</dbReference>
<evidence type="ECO:0000313" key="20">
    <source>
        <dbReference type="Proteomes" id="UP000677668"/>
    </source>
</evidence>
<comment type="subcellular location">
    <subcellularLocation>
        <location evidence="1">Cell outer membrane</location>
        <topology evidence="1">Multi-pass membrane protein</topology>
    </subcellularLocation>
</comment>
<keyword evidence="13" id="KW-0998">Cell outer membrane</keyword>
<evidence type="ECO:0000256" key="13">
    <source>
        <dbReference type="ARBA" id="ARBA00023237"/>
    </source>
</evidence>
<evidence type="ECO:0000256" key="3">
    <source>
        <dbReference type="ARBA" id="ARBA00022448"/>
    </source>
</evidence>
<evidence type="ECO:0000259" key="18">
    <source>
        <dbReference type="Pfam" id="PF22461"/>
    </source>
</evidence>
<evidence type="ECO:0000256" key="11">
    <source>
        <dbReference type="ARBA" id="ARBA00023136"/>
    </source>
</evidence>
<name>A0ABX8B2E0_9BACT</name>
<dbReference type="RefSeq" id="WP_211423405.1">
    <property type="nucleotide sequence ID" value="NZ_CP072643.1"/>
</dbReference>
<gene>
    <name evidence="19" type="ORF">J8C05_14190</name>
</gene>
<accession>A0ABX8B2E0</accession>
<dbReference type="Pfam" id="PF22461">
    <property type="entry name" value="SLBB_2"/>
    <property type="match status" value="2"/>
</dbReference>
<evidence type="ECO:0000256" key="16">
    <source>
        <dbReference type="SAM" id="SignalP"/>
    </source>
</evidence>
<keyword evidence="10" id="KW-0626">Porin</keyword>